<comment type="caution">
    <text evidence="1">The sequence shown here is derived from an EMBL/GenBank/DDBJ whole genome shotgun (WGS) entry which is preliminary data.</text>
</comment>
<name>A0A9X1S656_9MICC</name>
<dbReference type="Proteomes" id="UP001139264">
    <property type="component" value="Unassembled WGS sequence"/>
</dbReference>
<reference evidence="1" key="1">
    <citation type="submission" date="2021-10" db="EMBL/GenBank/DDBJ databases">
        <title>Novel species in genus Arthrobacter.</title>
        <authorList>
            <person name="Liu Y."/>
        </authorList>
    </citation>
    <scope>NUCLEOTIDE SEQUENCE</scope>
    <source>
        <strain evidence="1">Zg-Y809</strain>
    </source>
</reference>
<dbReference type="EMBL" id="JAJFZP010000006">
    <property type="protein sequence ID" value="MCC3269473.1"/>
    <property type="molecule type" value="Genomic_DNA"/>
</dbReference>
<organism evidence="1 2">
    <name type="scientific">Arthrobacter gengyunqii</name>
    <dbReference type="NCBI Taxonomy" id="2886940"/>
    <lineage>
        <taxon>Bacteria</taxon>
        <taxon>Bacillati</taxon>
        <taxon>Actinomycetota</taxon>
        <taxon>Actinomycetes</taxon>
        <taxon>Micrococcales</taxon>
        <taxon>Micrococcaceae</taxon>
        <taxon>Arthrobacter</taxon>
    </lineage>
</organism>
<dbReference type="RefSeq" id="WP_227907891.1">
    <property type="nucleotide sequence ID" value="NZ_CP095461.1"/>
</dbReference>
<protein>
    <submittedName>
        <fullName evidence="1">Uncharacterized protein</fullName>
    </submittedName>
</protein>
<sequence>MHTLDVVDPGEVSARKLRRQRQQAAALLVLLCLGTAACSAAEAQFPLRAAHTDDGKYPWHTDIVATTFWVGEIFDPEAEDGSQETSTYDSEWLKHYGCDGVQVDGDCVVQARSESNGYAPPNMTVRENPFYLDLPYDDINNAAAFAERGTVIPWADEPTYTGREGDPLFSYMKNRWVRIQKGNRECYGQIEDAGPGQYQDKEYVFGADDVRPANRKFNGAGMDISPALNGCLGFEELNGEDETVDWQFVDDADVPEGPWTKVVTSRQVHE</sequence>
<evidence type="ECO:0000313" key="2">
    <source>
        <dbReference type="Proteomes" id="UP001139264"/>
    </source>
</evidence>
<dbReference type="AlphaFoldDB" id="A0A9X1S656"/>
<evidence type="ECO:0000313" key="1">
    <source>
        <dbReference type="EMBL" id="MCC3269473.1"/>
    </source>
</evidence>
<proteinExistence type="predicted"/>
<accession>A0A9X1S656</accession>
<gene>
    <name evidence="1" type="ORF">LJ751_08850</name>
</gene>